<sequence length="73" mass="8157">MDSFTTGISSKTQSTSSTPRMGLIRYSCEIQESTGLTRSLLPRMDISTSQTISWHSVRQSTPEQTQDSVLFHC</sequence>
<name>A0A135TEH1_9PEZI</name>
<feature type="region of interest" description="Disordered" evidence="1">
    <location>
        <begin position="1"/>
        <end position="20"/>
    </location>
</feature>
<accession>A0A135TEH1</accession>
<dbReference type="EMBL" id="JEMN01001145">
    <property type="protein sequence ID" value="KXH46571.1"/>
    <property type="molecule type" value="Genomic_DNA"/>
</dbReference>
<comment type="caution">
    <text evidence="2">The sequence shown here is derived from an EMBL/GenBank/DDBJ whole genome shotgun (WGS) entry which is preliminary data.</text>
</comment>
<proteinExistence type="predicted"/>
<reference evidence="2 3" key="1">
    <citation type="submission" date="2014-02" db="EMBL/GenBank/DDBJ databases">
        <title>The genome sequence of Colletotrichum nymphaeae SA-01.</title>
        <authorList>
            <person name="Baroncelli R."/>
            <person name="Thon M.R."/>
        </authorList>
    </citation>
    <scope>NUCLEOTIDE SEQUENCE [LARGE SCALE GENOMIC DNA]</scope>
    <source>
        <strain evidence="2 3">SA-01</strain>
    </source>
</reference>
<feature type="compositionally biased region" description="Polar residues" evidence="1">
    <location>
        <begin position="1"/>
        <end position="19"/>
    </location>
</feature>
<protein>
    <submittedName>
        <fullName evidence="2">Uncharacterized protein</fullName>
    </submittedName>
</protein>
<organism evidence="2 3">
    <name type="scientific">Colletotrichum nymphaeae SA-01</name>
    <dbReference type="NCBI Taxonomy" id="1460502"/>
    <lineage>
        <taxon>Eukaryota</taxon>
        <taxon>Fungi</taxon>
        <taxon>Dikarya</taxon>
        <taxon>Ascomycota</taxon>
        <taxon>Pezizomycotina</taxon>
        <taxon>Sordariomycetes</taxon>
        <taxon>Hypocreomycetidae</taxon>
        <taxon>Glomerellales</taxon>
        <taxon>Glomerellaceae</taxon>
        <taxon>Colletotrichum</taxon>
        <taxon>Colletotrichum acutatum species complex</taxon>
    </lineage>
</organism>
<gene>
    <name evidence="2" type="ORF">CNYM01_00700</name>
</gene>
<feature type="region of interest" description="Disordered" evidence="1">
    <location>
        <begin position="52"/>
        <end position="73"/>
    </location>
</feature>
<dbReference type="Proteomes" id="UP000070054">
    <property type="component" value="Unassembled WGS sequence"/>
</dbReference>
<keyword evidence="3" id="KW-1185">Reference proteome</keyword>
<dbReference type="AlphaFoldDB" id="A0A135TEH1"/>
<evidence type="ECO:0000313" key="2">
    <source>
        <dbReference type="EMBL" id="KXH46571.1"/>
    </source>
</evidence>
<evidence type="ECO:0000256" key="1">
    <source>
        <dbReference type="SAM" id="MobiDB-lite"/>
    </source>
</evidence>
<evidence type="ECO:0000313" key="3">
    <source>
        <dbReference type="Proteomes" id="UP000070054"/>
    </source>
</evidence>